<dbReference type="Gene3D" id="2.60.120.650">
    <property type="entry name" value="Cupin"/>
    <property type="match status" value="1"/>
</dbReference>
<reference evidence="2" key="1">
    <citation type="journal article" date="2020" name="Stud. Mycol.">
        <title>101 Dothideomycetes genomes: a test case for predicting lifestyles and emergence of pathogens.</title>
        <authorList>
            <person name="Haridas S."/>
            <person name="Albert R."/>
            <person name="Binder M."/>
            <person name="Bloem J."/>
            <person name="Labutti K."/>
            <person name="Salamov A."/>
            <person name="Andreopoulos B."/>
            <person name="Baker S."/>
            <person name="Barry K."/>
            <person name="Bills G."/>
            <person name="Bluhm B."/>
            <person name="Cannon C."/>
            <person name="Castanera R."/>
            <person name="Culley D."/>
            <person name="Daum C."/>
            <person name="Ezra D."/>
            <person name="Gonzalez J."/>
            <person name="Henrissat B."/>
            <person name="Kuo A."/>
            <person name="Liang C."/>
            <person name="Lipzen A."/>
            <person name="Lutzoni F."/>
            <person name="Magnuson J."/>
            <person name="Mondo S."/>
            <person name="Nolan M."/>
            <person name="Ohm R."/>
            <person name="Pangilinan J."/>
            <person name="Park H.-J."/>
            <person name="Ramirez L."/>
            <person name="Alfaro M."/>
            <person name="Sun H."/>
            <person name="Tritt A."/>
            <person name="Yoshinaga Y."/>
            <person name="Zwiers L.-H."/>
            <person name="Turgeon B."/>
            <person name="Goodwin S."/>
            <person name="Spatafora J."/>
            <person name="Crous P."/>
            <person name="Grigoriev I."/>
        </authorList>
    </citation>
    <scope>NUCLEOTIDE SEQUENCE</scope>
    <source>
        <strain evidence="2">CBS 473.64</strain>
    </source>
</reference>
<accession>A0A6A6RTP1</accession>
<dbReference type="InterPro" id="IPR041667">
    <property type="entry name" value="Cupin_8"/>
</dbReference>
<evidence type="ECO:0000313" key="2">
    <source>
        <dbReference type="EMBL" id="KAF2638061.1"/>
    </source>
</evidence>
<evidence type="ECO:0000313" key="3">
    <source>
        <dbReference type="Proteomes" id="UP000799753"/>
    </source>
</evidence>
<dbReference type="Proteomes" id="UP000799753">
    <property type="component" value="Unassembled WGS sequence"/>
</dbReference>
<dbReference type="PANTHER" id="PTHR12461">
    <property type="entry name" value="HYPOXIA-INDUCIBLE FACTOR 1 ALPHA INHIBITOR-RELATED"/>
    <property type="match status" value="1"/>
</dbReference>
<evidence type="ECO:0000259" key="1">
    <source>
        <dbReference type="PROSITE" id="PS51184"/>
    </source>
</evidence>
<dbReference type="SUPFAM" id="SSF51197">
    <property type="entry name" value="Clavaminate synthase-like"/>
    <property type="match status" value="1"/>
</dbReference>
<keyword evidence="3" id="KW-1185">Reference proteome</keyword>
<proteinExistence type="predicted"/>
<organism evidence="2 3">
    <name type="scientific">Massarina eburnea CBS 473.64</name>
    <dbReference type="NCBI Taxonomy" id="1395130"/>
    <lineage>
        <taxon>Eukaryota</taxon>
        <taxon>Fungi</taxon>
        <taxon>Dikarya</taxon>
        <taxon>Ascomycota</taxon>
        <taxon>Pezizomycotina</taxon>
        <taxon>Dothideomycetes</taxon>
        <taxon>Pleosporomycetidae</taxon>
        <taxon>Pleosporales</taxon>
        <taxon>Massarineae</taxon>
        <taxon>Massarinaceae</taxon>
        <taxon>Massarina</taxon>
    </lineage>
</organism>
<dbReference type="Pfam" id="PF13621">
    <property type="entry name" value="Cupin_8"/>
    <property type="match status" value="1"/>
</dbReference>
<dbReference type="PANTHER" id="PTHR12461:SF105">
    <property type="entry name" value="HYPOXIA-INDUCIBLE FACTOR 1-ALPHA INHIBITOR"/>
    <property type="match status" value="1"/>
</dbReference>
<protein>
    <submittedName>
        <fullName evidence="2">Clavaminate synthase-like protein</fullName>
    </submittedName>
</protein>
<dbReference type="PROSITE" id="PS51184">
    <property type="entry name" value="JMJC"/>
    <property type="match status" value="1"/>
</dbReference>
<dbReference type="InterPro" id="IPR003347">
    <property type="entry name" value="JmjC_dom"/>
</dbReference>
<name>A0A6A6RTP1_9PLEO</name>
<gene>
    <name evidence="2" type="ORF">P280DRAFT_405828</name>
</gene>
<dbReference type="OrthoDB" id="263283at2759"/>
<dbReference type="AlphaFoldDB" id="A0A6A6RTP1"/>
<dbReference type="EMBL" id="MU006791">
    <property type="protein sequence ID" value="KAF2638061.1"/>
    <property type="molecule type" value="Genomic_DNA"/>
</dbReference>
<feature type="domain" description="JmjC" evidence="1">
    <location>
        <begin position="129"/>
        <end position="278"/>
    </location>
</feature>
<sequence>MTRLLLPSPLRVTSTVRHLSTTPRFPPVETARQEQHGLHQPVLFKQRCNLPAVAKWFTPPTHSGARELNTAYLGHYSSTTVPLELTRFDAAGKRAAFERFEAPLSLLLAHMSSSDPSLTLYLAQCSLADLPSELYADVRLPSLVNGLGKGDIYGSSLWMGRPPTRTPLHRDPNPNLFVQLAGQKTIRLMAPEHGRRLYQRSRVGQGHANLRGGEMMVGQEMERLENAVWGEESEENKSVCGVEATLQSGDALLIPLGWWHAVRGVGEGANASVNWWFR</sequence>